<gene>
    <name evidence="2" type="ORF">HPB52_016323</name>
</gene>
<dbReference type="AlphaFoldDB" id="A0A9D4T0U4"/>
<dbReference type="EMBL" id="JABSTV010001249">
    <property type="protein sequence ID" value="KAH7962476.1"/>
    <property type="molecule type" value="Genomic_DNA"/>
</dbReference>
<evidence type="ECO:0000313" key="2">
    <source>
        <dbReference type="EMBL" id="KAH7962476.1"/>
    </source>
</evidence>
<accession>A0A9D4T0U4</accession>
<feature type="region of interest" description="Disordered" evidence="1">
    <location>
        <begin position="1"/>
        <end position="20"/>
    </location>
</feature>
<dbReference type="Proteomes" id="UP000821837">
    <property type="component" value="Chromosome 3"/>
</dbReference>
<reference evidence="2" key="1">
    <citation type="journal article" date="2020" name="Cell">
        <title>Large-Scale Comparative Analyses of Tick Genomes Elucidate Their Genetic Diversity and Vector Capacities.</title>
        <authorList>
            <consortium name="Tick Genome and Microbiome Consortium (TIGMIC)"/>
            <person name="Jia N."/>
            <person name="Wang J."/>
            <person name="Shi W."/>
            <person name="Du L."/>
            <person name="Sun Y."/>
            <person name="Zhan W."/>
            <person name="Jiang J.F."/>
            <person name="Wang Q."/>
            <person name="Zhang B."/>
            <person name="Ji P."/>
            <person name="Bell-Sakyi L."/>
            <person name="Cui X.M."/>
            <person name="Yuan T.T."/>
            <person name="Jiang B.G."/>
            <person name="Yang W.F."/>
            <person name="Lam T.T."/>
            <person name="Chang Q.C."/>
            <person name="Ding S.J."/>
            <person name="Wang X.J."/>
            <person name="Zhu J.G."/>
            <person name="Ruan X.D."/>
            <person name="Zhao L."/>
            <person name="Wei J.T."/>
            <person name="Ye R.Z."/>
            <person name="Que T.C."/>
            <person name="Du C.H."/>
            <person name="Zhou Y.H."/>
            <person name="Cheng J.X."/>
            <person name="Dai P.F."/>
            <person name="Guo W.B."/>
            <person name="Han X.H."/>
            <person name="Huang E.J."/>
            <person name="Li L.F."/>
            <person name="Wei W."/>
            <person name="Gao Y.C."/>
            <person name="Liu J.Z."/>
            <person name="Shao H.Z."/>
            <person name="Wang X."/>
            <person name="Wang C.C."/>
            <person name="Yang T.C."/>
            <person name="Huo Q.B."/>
            <person name="Li W."/>
            <person name="Chen H.Y."/>
            <person name="Chen S.E."/>
            <person name="Zhou L.G."/>
            <person name="Ni X.B."/>
            <person name="Tian J.H."/>
            <person name="Sheng Y."/>
            <person name="Liu T."/>
            <person name="Pan Y.S."/>
            <person name="Xia L.Y."/>
            <person name="Li J."/>
            <person name="Zhao F."/>
            <person name="Cao W.C."/>
        </authorList>
    </citation>
    <scope>NUCLEOTIDE SEQUENCE</scope>
    <source>
        <strain evidence="2">Rsan-2018</strain>
    </source>
</reference>
<evidence type="ECO:0000313" key="3">
    <source>
        <dbReference type="Proteomes" id="UP000821837"/>
    </source>
</evidence>
<feature type="compositionally biased region" description="Acidic residues" evidence="1">
    <location>
        <begin position="9"/>
        <end position="19"/>
    </location>
</feature>
<sequence>MEGAAVVMEGDDLPPEDFGEEHGWRSAAVKKHSRRTDASATERATTCSDAGGYFSAIRKDLNLNKVIKSSRMPRLPSEHWKIIVRPRGGLDVQQTGSARLGRAIAVAAGIAPELAGQDVVCPNAMQNIIVSSTASRANADSYLRMRCLTLGIKQYEINTYEAAPHATLKRIKNSETVVIVFDGYKVPNFVYFGTALVRCTLYHRQHDCCSPVADWGIGRMFVRHRTKLCASNAGSAILVRTIRVPRNVGSVVVRTLRLTKVASRGSNFLLLCDGGEESAVQNPSAVASHRNLPAPTWV</sequence>
<proteinExistence type="predicted"/>
<name>A0A9D4T0U4_RHISA</name>
<evidence type="ECO:0000256" key="1">
    <source>
        <dbReference type="SAM" id="MobiDB-lite"/>
    </source>
</evidence>
<comment type="caution">
    <text evidence="2">The sequence shown here is derived from an EMBL/GenBank/DDBJ whole genome shotgun (WGS) entry which is preliminary data.</text>
</comment>
<reference evidence="2" key="2">
    <citation type="submission" date="2021-09" db="EMBL/GenBank/DDBJ databases">
        <authorList>
            <person name="Jia N."/>
            <person name="Wang J."/>
            <person name="Shi W."/>
            <person name="Du L."/>
            <person name="Sun Y."/>
            <person name="Zhan W."/>
            <person name="Jiang J."/>
            <person name="Wang Q."/>
            <person name="Zhang B."/>
            <person name="Ji P."/>
            <person name="Sakyi L.B."/>
            <person name="Cui X."/>
            <person name="Yuan T."/>
            <person name="Jiang B."/>
            <person name="Yang W."/>
            <person name="Lam T.T.-Y."/>
            <person name="Chang Q."/>
            <person name="Ding S."/>
            <person name="Wang X."/>
            <person name="Zhu J."/>
            <person name="Ruan X."/>
            <person name="Zhao L."/>
            <person name="Wei J."/>
            <person name="Que T."/>
            <person name="Du C."/>
            <person name="Cheng J."/>
            <person name="Dai P."/>
            <person name="Han X."/>
            <person name="Huang E."/>
            <person name="Gao Y."/>
            <person name="Liu J."/>
            <person name="Shao H."/>
            <person name="Ye R."/>
            <person name="Li L."/>
            <person name="Wei W."/>
            <person name="Wang X."/>
            <person name="Wang C."/>
            <person name="Huo Q."/>
            <person name="Li W."/>
            <person name="Guo W."/>
            <person name="Chen H."/>
            <person name="Chen S."/>
            <person name="Zhou L."/>
            <person name="Zhou L."/>
            <person name="Ni X."/>
            <person name="Tian J."/>
            <person name="Zhou Y."/>
            <person name="Sheng Y."/>
            <person name="Liu T."/>
            <person name="Pan Y."/>
            <person name="Xia L."/>
            <person name="Li J."/>
            <person name="Zhao F."/>
            <person name="Cao W."/>
        </authorList>
    </citation>
    <scope>NUCLEOTIDE SEQUENCE</scope>
    <source>
        <strain evidence="2">Rsan-2018</strain>
        <tissue evidence="2">Larvae</tissue>
    </source>
</reference>
<keyword evidence="3" id="KW-1185">Reference proteome</keyword>
<organism evidence="2 3">
    <name type="scientific">Rhipicephalus sanguineus</name>
    <name type="common">Brown dog tick</name>
    <name type="synonym">Ixodes sanguineus</name>
    <dbReference type="NCBI Taxonomy" id="34632"/>
    <lineage>
        <taxon>Eukaryota</taxon>
        <taxon>Metazoa</taxon>
        <taxon>Ecdysozoa</taxon>
        <taxon>Arthropoda</taxon>
        <taxon>Chelicerata</taxon>
        <taxon>Arachnida</taxon>
        <taxon>Acari</taxon>
        <taxon>Parasitiformes</taxon>
        <taxon>Ixodida</taxon>
        <taxon>Ixodoidea</taxon>
        <taxon>Ixodidae</taxon>
        <taxon>Rhipicephalinae</taxon>
        <taxon>Rhipicephalus</taxon>
        <taxon>Rhipicephalus</taxon>
    </lineage>
</organism>
<protein>
    <submittedName>
        <fullName evidence="2">Uncharacterized protein</fullName>
    </submittedName>
</protein>